<evidence type="ECO:0000256" key="4">
    <source>
        <dbReference type="ARBA" id="ARBA00022827"/>
    </source>
</evidence>
<feature type="domain" description="Acyl-CoA oxidase/dehydrogenase middle" evidence="7">
    <location>
        <begin position="120"/>
        <end position="215"/>
    </location>
</feature>
<keyword evidence="3 5" id="KW-0285">Flavoprotein</keyword>
<dbReference type="Gene3D" id="1.10.540.10">
    <property type="entry name" value="Acyl-CoA dehydrogenase/oxidase, N-terminal domain"/>
    <property type="match status" value="1"/>
</dbReference>
<dbReference type="EMBL" id="JANPWE010000014">
    <property type="protein sequence ID" value="MCR6546950.1"/>
    <property type="molecule type" value="Genomic_DNA"/>
</dbReference>
<dbReference type="Gene3D" id="1.20.140.10">
    <property type="entry name" value="Butyryl-CoA Dehydrogenase, subunit A, domain 3"/>
    <property type="match status" value="1"/>
</dbReference>
<dbReference type="InterPro" id="IPR013786">
    <property type="entry name" value="AcylCoA_DH/ox_N"/>
</dbReference>
<evidence type="ECO:0000313" key="10">
    <source>
        <dbReference type="Proteomes" id="UP001524944"/>
    </source>
</evidence>
<dbReference type="InterPro" id="IPR006091">
    <property type="entry name" value="Acyl-CoA_Oxase/DH_mid-dom"/>
</dbReference>
<dbReference type="InterPro" id="IPR009100">
    <property type="entry name" value="AcylCoA_DH/oxidase_NM_dom_sf"/>
</dbReference>
<reference evidence="9 10" key="1">
    <citation type="submission" date="2022-08" db="EMBL/GenBank/DDBJ databases">
        <title>Proteogenomics of the novel Dehalobacterium formicoaceticum strain EZ94 highlights a key role of methyltransferases during anaerobic dichloromethane degradation.</title>
        <authorList>
            <person name="Wasmund K."/>
        </authorList>
    </citation>
    <scope>NUCLEOTIDE SEQUENCE [LARGE SCALE GENOMIC DNA]</scope>
    <source>
        <strain evidence="9 10">EZ94</strain>
    </source>
</reference>
<evidence type="ECO:0000256" key="2">
    <source>
        <dbReference type="ARBA" id="ARBA00009347"/>
    </source>
</evidence>
<evidence type="ECO:0000259" key="6">
    <source>
        <dbReference type="Pfam" id="PF00441"/>
    </source>
</evidence>
<evidence type="ECO:0000259" key="7">
    <source>
        <dbReference type="Pfam" id="PF02770"/>
    </source>
</evidence>
<dbReference type="PANTHER" id="PTHR43884">
    <property type="entry name" value="ACYL-COA DEHYDROGENASE"/>
    <property type="match status" value="1"/>
</dbReference>
<dbReference type="SUPFAM" id="SSF56645">
    <property type="entry name" value="Acyl-CoA dehydrogenase NM domain-like"/>
    <property type="match status" value="1"/>
</dbReference>
<feature type="domain" description="Acyl-CoA dehydrogenase/oxidase N-terminal" evidence="8">
    <location>
        <begin position="6"/>
        <end position="109"/>
    </location>
</feature>
<evidence type="ECO:0000256" key="1">
    <source>
        <dbReference type="ARBA" id="ARBA00001974"/>
    </source>
</evidence>
<dbReference type="InterPro" id="IPR036250">
    <property type="entry name" value="AcylCo_DH-like_C"/>
</dbReference>
<name>A0ABT1Y7U1_9FIRM</name>
<protein>
    <submittedName>
        <fullName evidence="9">Acyl-CoA dehydrogenase</fullName>
        <ecNumber evidence="9">1.3.8.-</ecNumber>
    </submittedName>
</protein>
<keyword evidence="10" id="KW-1185">Reference proteome</keyword>
<dbReference type="Pfam" id="PF02770">
    <property type="entry name" value="Acyl-CoA_dh_M"/>
    <property type="match status" value="1"/>
</dbReference>
<dbReference type="SUPFAM" id="SSF47203">
    <property type="entry name" value="Acyl-CoA dehydrogenase C-terminal domain-like"/>
    <property type="match status" value="1"/>
</dbReference>
<keyword evidence="5 9" id="KW-0560">Oxidoreductase</keyword>
<keyword evidence="4 5" id="KW-0274">FAD</keyword>
<comment type="similarity">
    <text evidence="2 5">Belongs to the acyl-CoA dehydrogenase family.</text>
</comment>
<accession>A0ABT1Y7U1</accession>
<dbReference type="RefSeq" id="WP_089612597.1">
    <property type="nucleotide sequence ID" value="NZ_CP022121.1"/>
</dbReference>
<evidence type="ECO:0000259" key="8">
    <source>
        <dbReference type="Pfam" id="PF02771"/>
    </source>
</evidence>
<evidence type="ECO:0000256" key="5">
    <source>
        <dbReference type="RuleBase" id="RU362125"/>
    </source>
</evidence>
<comment type="cofactor">
    <cofactor evidence="1 5">
        <name>FAD</name>
        <dbReference type="ChEBI" id="CHEBI:57692"/>
    </cofactor>
</comment>
<dbReference type="NCBIfam" id="NF008997">
    <property type="entry name" value="PRK12341.1"/>
    <property type="match status" value="1"/>
</dbReference>
<feature type="domain" description="Acyl-CoA dehydrogenase/oxidase C-terminal" evidence="6">
    <location>
        <begin position="227"/>
        <end position="375"/>
    </location>
</feature>
<dbReference type="InterPro" id="IPR046373">
    <property type="entry name" value="Acyl-CoA_Oxase/DH_mid-dom_sf"/>
</dbReference>
<organism evidence="9 10">
    <name type="scientific">Dehalobacterium formicoaceticum</name>
    <dbReference type="NCBI Taxonomy" id="51515"/>
    <lineage>
        <taxon>Bacteria</taxon>
        <taxon>Bacillati</taxon>
        <taxon>Bacillota</taxon>
        <taxon>Clostridia</taxon>
        <taxon>Eubacteriales</taxon>
        <taxon>Peptococcaceae</taxon>
        <taxon>Dehalobacterium</taxon>
    </lineage>
</organism>
<sequence>MDFKKTEEQELLLESLRELLERECPESYVKECDAKHEYPEKFMRALAENGFGLLGVPEEYGGTEVDNVTLMMVAEEMGKSGAPVYLYGTALSVDDILTFGNEEQKKATMEYAKEGKMAFCLGFSEPQAGSDTNAIATTATRKNGKVYINGHKTFTSFAKTTPYMLCMTRDFDVSEPSKAFSMWWVPMNAPGVKIEVLDKIGWNMSATSEVYLDNVEIEEKDLVGKEGHGFIQLMKNFEIERTLMAAMALGQAECAFEDAVKYANQRIAFGQKIGKFQMIQQKIVDMNIKIENMRNYVYKTAWEKDNNISIQLSSAMCKRYCAQASFEVIDDALQILGGLGYTTDHRVSRLWRDNRVGRIGGGTDEIMVHIAGRGILKQYK</sequence>
<gene>
    <name evidence="9" type="ORF">NVS47_15770</name>
</gene>
<dbReference type="Gene3D" id="2.40.110.10">
    <property type="entry name" value="Butyryl-CoA Dehydrogenase, subunit A, domain 2"/>
    <property type="match status" value="1"/>
</dbReference>
<dbReference type="InterPro" id="IPR037069">
    <property type="entry name" value="AcylCoA_DH/ox_N_sf"/>
</dbReference>
<dbReference type="CDD" id="cd00567">
    <property type="entry name" value="ACAD"/>
    <property type="match status" value="1"/>
</dbReference>
<dbReference type="Proteomes" id="UP001524944">
    <property type="component" value="Unassembled WGS sequence"/>
</dbReference>
<dbReference type="Pfam" id="PF00441">
    <property type="entry name" value="Acyl-CoA_dh_1"/>
    <property type="match status" value="1"/>
</dbReference>
<dbReference type="PIRSF" id="PIRSF016578">
    <property type="entry name" value="HsaA"/>
    <property type="match status" value="1"/>
</dbReference>
<evidence type="ECO:0000313" key="9">
    <source>
        <dbReference type="EMBL" id="MCR6546950.1"/>
    </source>
</evidence>
<dbReference type="Pfam" id="PF02771">
    <property type="entry name" value="Acyl-CoA_dh_N"/>
    <property type="match status" value="1"/>
</dbReference>
<dbReference type="EC" id="1.3.8.-" evidence="9"/>
<dbReference type="PANTHER" id="PTHR43884:SF12">
    <property type="entry name" value="ISOVALERYL-COA DEHYDROGENASE, MITOCHONDRIAL-RELATED"/>
    <property type="match status" value="1"/>
</dbReference>
<comment type="caution">
    <text evidence="9">The sequence shown here is derived from an EMBL/GenBank/DDBJ whole genome shotgun (WGS) entry which is preliminary data.</text>
</comment>
<proteinExistence type="inferred from homology"/>
<dbReference type="GO" id="GO:0016491">
    <property type="term" value="F:oxidoreductase activity"/>
    <property type="evidence" value="ECO:0007669"/>
    <property type="project" value="UniProtKB-KW"/>
</dbReference>
<evidence type="ECO:0000256" key="3">
    <source>
        <dbReference type="ARBA" id="ARBA00022630"/>
    </source>
</evidence>
<dbReference type="PROSITE" id="PS00073">
    <property type="entry name" value="ACYL_COA_DH_2"/>
    <property type="match status" value="1"/>
</dbReference>
<dbReference type="InterPro" id="IPR009075">
    <property type="entry name" value="AcylCo_DH/oxidase_C"/>
</dbReference>
<dbReference type="InterPro" id="IPR006089">
    <property type="entry name" value="Acyl-CoA_DH_CS"/>
</dbReference>